<name>A0ABY4AJA9_9BURK</name>
<sequence>MTHHIMAAISAHGFGHLAQIAPVINACQRLSDQGVAPEFELTFRSTLPRTQIAARVPRPFHLDIGADDFGMVMLDALRVDLLQSLQRYAILHQRWDEHVETLAQHLQTRRLTGVLADAPYLTLAAAKAANIPSVAICSLNWAEILEQCVRRDPEATKAAGVSAAQLTQILQQMREAYSSTRLVMRPQPAIDTPGFKTMLIEPLTAGAPPSKRAELLAWIKQQTNYLTADEDCWIVLTSMGGINLPLHPESWPTTCMGRKLIYLMDRDLVGHSSHAIGFDLNRFDFAVMMASCDVVLTKPGYGMFVETRVNRKPLLYLERDQWPESDCLMQWAHEQMHARKITLQQIATGDFADELAAMLQQPTVDQADFKGSEIAANLITQHLLDS</sequence>
<protein>
    <recommendedName>
        <fullName evidence="3">Glycosyl transferase family 28 C-terminal domain-containing protein</fullName>
    </recommendedName>
</protein>
<gene>
    <name evidence="1" type="ORF">DHf2319_13240</name>
</gene>
<dbReference type="InterPro" id="IPR053205">
    <property type="entry name" value="GHMP_kinase_L-arabinokinase"/>
</dbReference>
<dbReference type="PANTHER" id="PTHR38134:SF2">
    <property type="entry name" value="GALACTOKINASE"/>
    <property type="match status" value="1"/>
</dbReference>
<accession>A0ABY4AJA9</accession>
<dbReference type="PANTHER" id="PTHR38134">
    <property type="entry name" value="SLR1395 PROTEIN"/>
    <property type="match status" value="1"/>
</dbReference>
<dbReference type="Proteomes" id="UP000831607">
    <property type="component" value="Chromosome"/>
</dbReference>
<evidence type="ECO:0000313" key="1">
    <source>
        <dbReference type="EMBL" id="UOD50368.1"/>
    </source>
</evidence>
<keyword evidence="2" id="KW-1185">Reference proteome</keyword>
<reference evidence="1 2" key="1">
    <citation type="submission" date="2020-11" db="EMBL/GenBank/DDBJ databases">
        <title>Algicoccus daihaiensis sp.nov., isolated from Daihai Lake in Inner Mongolia.</title>
        <authorList>
            <person name="Kai J."/>
        </authorList>
    </citation>
    <scope>NUCLEOTIDE SEQUENCE [LARGE SCALE GENOMIC DNA]</scope>
    <source>
        <strain evidence="2">f23</strain>
    </source>
</reference>
<evidence type="ECO:0008006" key="3">
    <source>
        <dbReference type="Google" id="ProtNLM"/>
    </source>
</evidence>
<dbReference type="RefSeq" id="WP_243478772.1">
    <property type="nucleotide sequence ID" value="NZ_CP063982.1"/>
</dbReference>
<organism evidence="1 2">
    <name type="scientific">Orrella daihaiensis</name>
    <dbReference type="NCBI Taxonomy" id="2782176"/>
    <lineage>
        <taxon>Bacteria</taxon>
        <taxon>Pseudomonadati</taxon>
        <taxon>Pseudomonadota</taxon>
        <taxon>Betaproteobacteria</taxon>
        <taxon>Burkholderiales</taxon>
        <taxon>Alcaligenaceae</taxon>
        <taxon>Orrella</taxon>
    </lineage>
</organism>
<evidence type="ECO:0000313" key="2">
    <source>
        <dbReference type="Proteomes" id="UP000831607"/>
    </source>
</evidence>
<proteinExistence type="predicted"/>
<dbReference type="EMBL" id="CP063982">
    <property type="protein sequence ID" value="UOD50368.1"/>
    <property type="molecule type" value="Genomic_DNA"/>
</dbReference>